<feature type="binding site" evidence="5">
    <location>
        <position position="36"/>
    </location>
    <ligand>
        <name>ATP</name>
        <dbReference type="ChEBI" id="CHEBI:30616"/>
    </ligand>
</feature>
<keyword evidence="6" id="KW-0418">Kinase</keyword>
<dbReference type="PROSITE" id="PS00108">
    <property type="entry name" value="PROTEIN_KINASE_ST"/>
    <property type="match status" value="1"/>
</dbReference>
<dbReference type="PROSITE" id="PS00107">
    <property type="entry name" value="PROTEIN_KINASE_ATP"/>
    <property type="match status" value="1"/>
</dbReference>
<dbReference type="Proteomes" id="UP001162131">
    <property type="component" value="Unassembled WGS sequence"/>
</dbReference>
<comment type="similarity">
    <text evidence="6">Belongs to the protein kinase superfamily.</text>
</comment>
<dbReference type="GO" id="GO:0004674">
    <property type="term" value="F:protein serine/threonine kinase activity"/>
    <property type="evidence" value="ECO:0007669"/>
    <property type="project" value="UniProtKB-KW"/>
</dbReference>
<evidence type="ECO:0000256" key="2">
    <source>
        <dbReference type="ARBA" id="ARBA00022741"/>
    </source>
</evidence>
<evidence type="ECO:0000256" key="7">
    <source>
        <dbReference type="SAM" id="MobiDB-lite"/>
    </source>
</evidence>
<evidence type="ECO:0000256" key="5">
    <source>
        <dbReference type="PROSITE-ProRule" id="PRU10141"/>
    </source>
</evidence>
<dbReference type="InterPro" id="IPR000719">
    <property type="entry name" value="Prot_kinase_dom"/>
</dbReference>
<evidence type="ECO:0000313" key="10">
    <source>
        <dbReference type="Proteomes" id="UP001162131"/>
    </source>
</evidence>
<dbReference type="PROSITE" id="PS50011">
    <property type="entry name" value="PROTEIN_KINASE_DOM"/>
    <property type="match status" value="1"/>
</dbReference>
<reference evidence="9" key="1">
    <citation type="submission" date="2021-09" db="EMBL/GenBank/DDBJ databases">
        <authorList>
            <consortium name="AG Swart"/>
            <person name="Singh M."/>
            <person name="Singh A."/>
            <person name="Seah K."/>
            <person name="Emmerich C."/>
        </authorList>
    </citation>
    <scope>NUCLEOTIDE SEQUENCE</scope>
    <source>
        <strain evidence="9">ATCC30299</strain>
    </source>
</reference>
<dbReference type="InterPro" id="IPR008271">
    <property type="entry name" value="Ser/Thr_kinase_AS"/>
</dbReference>
<dbReference type="PANTHER" id="PTHR11909">
    <property type="entry name" value="CASEIN KINASE-RELATED"/>
    <property type="match status" value="1"/>
</dbReference>
<evidence type="ECO:0000256" key="4">
    <source>
        <dbReference type="ARBA" id="ARBA00023860"/>
    </source>
</evidence>
<name>A0AAU9IZZ5_9CILI</name>
<keyword evidence="6" id="KW-0808">Transferase</keyword>
<comment type="caution">
    <text evidence="9">The sequence shown here is derived from an EMBL/GenBank/DDBJ whole genome shotgun (WGS) entry which is preliminary data.</text>
</comment>
<keyword evidence="10" id="KW-1185">Reference proteome</keyword>
<dbReference type="SUPFAM" id="SSF56112">
    <property type="entry name" value="Protein kinase-like (PK-like)"/>
    <property type="match status" value="1"/>
</dbReference>
<protein>
    <recommendedName>
        <fullName evidence="4">Casein kinase I</fullName>
        <ecNumber evidence="1">2.7.11.1</ecNumber>
    </recommendedName>
</protein>
<gene>
    <name evidence="9" type="ORF">BSTOLATCC_MIC22401</name>
</gene>
<keyword evidence="2 5" id="KW-0547">Nucleotide-binding</keyword>
<proteinExistence type="inferred from homology"/>
<feature type="domain" description="Protein kinase" evidence="8">
    <location>
        <begin position="7"/>
        <end position="275"/>
    </location>
</feature>
<dbReference type="GO" id="GO:0005524">
    <property type="term" value="F:ATP binding"/>
    <property type="evidence" value="ECO:0007669"/>
    <property type="project" value="UniProtKB-UniRule"/>
</dbReference>
<sequence length="368" mass="41750">MIIGGRFQLEDKLGSGSFANVYCAIDTKTNEKVAVKLEHPNGDQTKTCSETSFLATLSNSSYFPKLIWQGKHNNSRVMVTDLLGPSLFAEYIKRNRFTNTEISSIGAQMVSALETVHDLGIIHRDIKPDNILIDPVHGIEKVYLIDFGIAKRFADPISKQQIPFRDDNEFSGNFMFASKNVVVGCTPSRRDDLESLTYTLIFLLTGNLPWCKKRSNSESIRERRQSGILSDNFVGIPEELSNIVTYCQNLKYHERPNYGYILSQLNELSKKEDFYIRSSNRRRDIIPLETEFRSRIAQKRSKSANHKGKLNAKNNIVRGQSNVDIDNNPTIDGSSPRITPETRKRILGLRKDSGDNISLKYMAMLCNN</sequence>
<accession>A0AAU9IZZ5</accession>
<dbReference type="EMBL" id="CAJZBQ010000021">
    <property type="protein sequence ID" value="CAG9319050.1"/>
    <property type="molecule type" value="Genomic_DNA"/>
</dbReference>
<feature type="region of interest" description="Disordered" evidence="7">
    <location>
        <begin position="320"/>
        <end position="339"/>
    </location>
</feature>
<organism evidence="9 10">
    <name type="scientific">Blepharisma stoltei</name>
    <dbReference type="NCBI Taxonomy" id="1481888"/>
    <lineage>
        <taxon>Eukaryota</taxon>
        <taxon>Sar</taxon>
        <taxon>Alveolata</taxon>
        <taxon>Ciliophora</taxon>
        <taxon>Postciliodesmatophora</taxon>
        <taxon>Heterotrichea</taxon>
        <taxon>Heterotrichida</taxon>
        <taxon>Blepharismidae</taxon>
        <taxon>Blepharisma</taxon>
    </lineage>
</organism>
<dbReference type="AlphaFoldDB" id="A0AAU9IZZ5"/>
<dbReference type="InterPro" id="IPR050235">
    <property type="entry name" value="CK1_Ser-Thr_kinase"/>
</dbReference>
<evidence type="ECO:0000259" key="8">
    <source>
        <dbReference type="PROSITE" id="PS50011"/>
    </source>
</evidence>
<dbReference type="EC" id="2.7.11.1" evidence="1"/>
<evidence type="ECO:0000256" key="6">
    <source>
        <dbReference type="RuleBase" id="RU000304"/>
    </source>
</evidence>
<evidence type="ECO:0000256" key="1">
    <source>
        <dbReference type="ARBA" id="ARBA00012513"/>
    </source>
</evidence>
<evidence type="ECO:0000313" key="9">
    <source>
        <dbReference type="EMBL" id="CAG9319050.1"/>
    </source>
</evidence>
<keyword evidence="3 5" id="KW-0067">ATP-binding</keyword>
<dbReference type="InterPro" id="IPR011009">
    <property type="entry name" value="Kinase-like_dom_sf"/>
</dbReference>
<keyword evidence="6" id="KW-0723">Serine/threonine-protein kinase</keyword>
<evidence type="ECO:0000256" key="3">
    <source>
        <dbReference type="ARBA" id="ARBA00022840"/>
    </source>
</evidence>
<feature type="compositionally biased region" description="Polar residues" evidence="7">
    <location>
        <begin position="320"/>
        <end position="337"/>
    </location>
</feature>
<dbReference type="Gene3D" id="1.10.510.10">
    <property type="entry name" value="Transferase(Phosphotransferase) domain 1"/>
    <property type="match status" value="1"/>
</dbReference>
<dbReference type="SMART" id="SM00220">
    <property type="entry name" value="S_TKc"/>
    <property type="match status" value="1"/>
</dbReference>
<dbReference type="InterPro" id="IPR017441">
    <property type="entry name" value="Protein_kinase_ATP_BS"/>
</dbReference>
<dbReference type="Pfam" id="PF00069">
    <property type="entry name" value="Pkinase"/>
    <property type="match status" value="1"/>
</dbReference>